<keyword evidence="2" id="KW-1185">Reference proteome</keyword>
<evidence type="ECO:0000313" key="2">
    <source>
        <dbReference type="Proteomes" id="UP000198629"/>
    </source>
</evidence>
<accession>A0A1G9AC11</accession>
<organism evidence="1 2">
    <name type="scientific">Methylophilus rhizosphaerae</name>
    <dbReference type="NCBI Taxonomy" id="492660"/>
    <lineage>
        <taxon>Bacteria</taxon>
        <taxon>Pseudomonadati</taxon>
        <taxon>Pseudomonadota</taxon>
        <taxon>Betaproteobacteria</taxon>
        <taxon>Nitrosomonadales</taxon>
        <taxon>Methylophilaceae</taxon>
        <taxon>Methylophilus</taxon>
    </lineage>
</organism>
<proteinExistence type="predicted"/>
<evidence type="ECO:0000313" key="1">
    <source>
        <dbReference type="EMBL" id="SDK24105.1"/>
    </source>
</evidence>
<reference evidence="2" key="1">
    <citation type="submission" date="2016-10" db="EMBL/GenBank/DDBJ databases">
        <authorList>
            <person name="Varghese N."/>
            <person name="Submissions S."/>
        </authorList>
    </citation>
    <scope>NUCLEOTIDE SEQUENCE [LARGE SCALE GENOMIC DNA]</scope>
    <source>
        <strain evidence="2">CBMB127</strain>
    </source>
</reference>
<gene>
    <name evidence="1" type="ORF">SAMN05192566_0770</name>
</gene>
<dbReference type="EMBL" id="FNFX01000001">
    <property type="protein sequence ID" value="SDK24105.1"/>
    <property type="molecule type" value="Genomic_DNA"/>
</dbReference>
<dbReference type="AlphaFoldDB" id="A0A1G9AC11"/>
<dbReference type="Proteomes" id="UP000198629">
    <property type="component" value="Unassembled WGS sequence"/>
</dbReference>
<name>A0A1G9AC11_9PROT</name>
<protein>
    <submittedName>
        <fullName evidence="1">Uncharacterized protein</fullName>
    </submittedName>
</protein>
<sequence>MFMINTNNAINVMIVNAFFNNAKVEFFTNKNKNPEFGLLAEYENNTIVAKKLNTATPPDTNKIADDVPNI</sequence>